<evidence type="ECO:0000313" key="14">
    <source>
        <dbReference type="EMBL" id="PSK83136.1"/>
    </source>
</evidence>
<dbReference type="SUPFAM" id="SSF53383">
    <property type="entry name" value="PLP-dependent transferases"/>
    <property type="match status" value="1"/>
</dbReference>
<comment type="pathway">
    <text evidence="2">Bacterial outer membrane biogenesis; LPS O-antigen biosynthesis.</text>
</comment>
<evidence type="ECO:0000256" key="11">
    <source>
        <dbReference type="PIRSR" id="PIRSR000390-2"/>
    </source>
</evidence>
<dbReference type="Pfam" id="PF01041">
    <property type="entry name" value="DegT_DnrJ_EryC1"/>
    <property type="match status" value="1"/>
</dbReference>
<evidence type="ECO:0000313" key="16">
    <source>
        <dbReference type="Proteomes" id="UP000396862"/>
    </source>
</evidence>
<evidence type="ECO:0000256" key="5">
    <source>
        <dbReference type="ARBA" id="ARBA00022898"/>
    </source>
</evidence>
<comment type="cofactor">
    <cofactor evidence="1">
        <name>pyridoxal 5'-phosphate</name>
        <dbReference type="ChEBI" id="CHEBI:597326"/>
    </cofactor>
</comment>
<organism evidence="14 15">
    <name type="scientific">Prolixibacter denitrificans</name>
    <dbReference type="NCBI Taxonomy" id="1541063"/>
    <lineage>
        <taxon>Bacteria</taxon>
        <taxon>Pseudomonadati</taxon>
        <taxon>Bacteroidota</taxon>
        <taxon>Bacteroidia</taxon>
        <taxon>Marinilabiliales</taxon>
        <taxon>Prolixibacteraceae</taxon>
        <taxon>Prolixibacter</taxon>
    </lineage>
</organism>
<dbReference type="EMBL" id="BLAU01000001">
    <property type="protein sequence ID" value="GET21981.1"/>
    <property type="molecule type" value="Genomic_DNA"/>
</dbReference>
<evidence type="ECO:0000256" key="6">
    <source>
        <dbReference type="ARBA" id="ARBA00037999"/>
    </source>
</evidence>
<evidence type="ECO:0000256" key="10">
    <source>
        <dbReference type="PIRSR" id="PIRSR000390-1"/>
    </source>
</evidence>
<evidence type="ECO:0000256" key="12">
    <source>
        <dbReference type="RuleBase" id="RU004508"/>
    </source>
</evidence>
<evidence type="ECO:0000256" key="9">
    <source>
        <dbReference type="ARBA" id="ARBA00074221"/>
    </source>
</evidence>
<evidence type="ECO:0000256" key="7">
    <source>
        <dbReference type="ARBA" id="ARBA00051587"/>
    </source>
</evidence>
<name>A0A2P8CDV8_9BACT</name>
<dbReference type="OrthoDB" id="9810913at2"/>
<evidence type="ECO:0000256" key="3">
    <source>
        <dbReference type="ARBA" id="ARBA00022576"/>
    </source>
</evidence>
<dbReference type="Proteomes" id="UP000240621">
    <property type="component" value="Unassembled WGS sequence"/>
</dbReference>
<reference evidence="13 16" key="2">
    <citation type="submission" date="2019-10" db="EMBL/GenBank/DDBJ databases">
        <title>Prolixibacter strains distinguished by the presence of nitrate reductase genes were adept at nitrate-dependent anaerobic corrosion of metallic iron and carbon steel.</title>
        <authorList>
            <person name="Iino T."/>
            <person name="Shono N."/>
            <person name="Ito K."/>
            <person name="Nakamura R."/>
            <person name="Sueoka K."/>
            <person name="Harayama S."/>
            <person name="Ohkuma M."/>
        </authorList>
    </citation>
    <scope>NUCLEOTIDE SEQUENCE [LARGE SCALE GENOMIC DNA]</scope>
    <source>
        <strain evidence="13 16">MIC1-1</strain>
    </source>
</reference>
<dbReference type="EMBL" id="PYGC01000004">
    <property type="protein sequence ID" value="PSK83136.1"/>
    <property type="molecule type" value="Genomic_DNA"/>
</dbReference>
<feature type="active site" description="Proton acceptor" evidence="10">
    <location>
        <position position="190"/>
    </location>
</feature>
<dbReference type="GO" id="GO:0000271">
    <property type="term" value="P:polysaccharide biosynthetic process"/>
    <property type="evidence" value="ECO:0007669"/>
    <property type="project" value="TreeGrafter"/>
</dbReference>
<dbReference type="GO" id="GO:0102933">
    <property type="term" value="F:GDP-4-dehydro-6-deoxy-D-mannose-4-aminotransferase activity"/>
    <property type="evidence" value="ECO:0007669"/>
    <property type="project" value="UniProtKB-EC"/>
</dbReference>
<evidence type="ECO:0000313" key="15">
    <source>
        <dbReference type="Proteomes" id="UP000240621"/>
    </source>
</evidence>
<dbReference type="Gene3D" id="3.40.640.10">
    <property type="entry name" value="Type I PLP-dependent aspartate aminotransferase-like (Major domain)"/>
    <property type="match status" value="1"/>
</dbReference>
<feature type="modified residue" description="N6-(pyridoxal phosphate)lysine" evidence="11">
    <location>
        <position position="190"/>
    </location>
</feature>
<dbReference type="EC" id="2.6.1.102" evidence="8"/>
<dbReference type="Gene3D" id="3.90.1150.10">
    <property type="entry name" value="Aspartate Aminotransferase, domain 1"/>
    <property type="match status" value="1"/>
</dbReference>
<keyword evidence="4" id="KW-0808">Transferase</keyword>
<dbReference type="InterPro" id="IPR015422">
    <property type="entry name" value="PyrdxlP-dep_Trfase_small"/>
</dbReference>
<evidence type="ECO:0000256" key="2">
    <source>
        <dbReference type="ARBA" id="ARBA00005125"/>
    </source>
</evidence>
<dbReference type="PIRSF" id="PIRSF000390">
    <property type="entry name" value="PLP_StrS"/>
    <property type="match status" value="1"/>
</dbReference>
<accession>A0A2P8CDV8</accession>
<gene>
    <name evidence="14" type="ORF">CLV93_10466</name>
    <name evidence="13" type="ORF">JCM18694_22270</name>
</gene>
<evidence type="ECO:0000256" key="1">
    <source>
        <dbReference type="ARBA" id="ARBA00001933"/>
    </source>
</evidence>
<evidence type="ECO:0000313" key="13">
    <source>
        <dbReference type="EMBL" id="GET21981.1"/>
    </source>
</evidence>
<dbReference type="GO" id="GO:0030170">
    <property type="term" value="F:pyridoxal phosphate binding"/>
    <property type="evidence" value="ECO:0007669"/>
    <property type="project" value="TreeGrafter"/>
</dbReference>
<sequence length="395" mass="44140">MEKKIWLSSPHLSGHELQYIVEAIQTNWVAPLGPNVDEFEQVLARYHQVQDAAVLSSGTAALHLALIILGVKTGDEVIASSLTFSATINPIIYQCAHPILVESEPRTWNMSPDWLETAIKARIKRGKKPKAIIPVHVYGMPSKMEEIMEIANYYQIPVIEDAAEALGSRYNGQALGSIGAIGVLSFNGNKIITTSGGGALLSNDKKSTAKARFLSTQARDPAPHYQHTSIGYNYRMSNITAGIGLGQMEVIDQRVVQRRKNQLFYRELFSGIPGISFQEEPDDRFFSNYWLTAITVDDRQTGGITCEMLRKAFAAENIESRPLWKPMHLQPIFRKYPFYGDGTSERLFRKGQCLPSGSNLTDEDRLRIAGVINRLFDRKEICHTAIPSQNTESLK</sequence>
<dbReference type="FunFam" id="3.40.640.10:FF:000090">
    <property type="entry name" value="Pyridoxal phosphate-dependent aminotransferase"/>
    <property type="match status" value="1"/>
</dbReference>
<comment type="similarity">
    <text evidence="6 12">Belongs to the DegT/DnrJ/EryC1 family.</text>
</comment>
<dbReference type="PANTHER" id="PTHR30244:SF34">
    <property type="entry name" value="DTDP-4-AMINO-4,6-DIDEOXYGALACTOSE TRANSAMINASE"/>
    <property type="match status" value="1"/>
</dbReference>
<dbReference type="InterPro" id="IPR015424">
    <property type="entry name" value="PyrdxlP-dep_Trfase"/>
</dbReference>
<keyword evidence="5 11" id="KW-0663">Pyridoxal phosphate</keyword>
<dbReference type="CDD" id="cd00616">
    <property type="entry name" value="AHBA_syn"/>
    <property type="match status" value="1"/>
</dbReference>
<dbReference type="Proteomes" id="UP000396862">
    <property type="component" value="Unassembled WGS sequence"/>
</dbReference>
<evidence type="ECO:0000256" key="4">
    <source>
        <dbReference type="ARBA" id="ARBA00022679"/>
    </source>
</evidence>
<dbReference type="InterPro" id="IPR000653">
    <property type="entry name" value="DegT/StrS_aminotransferase"/>
</dbReference>
<dbReference type="AlphaFoldDB" id="A0A2P8CDV8"/>
<evidence type="ECO:0000256" key="8">
    <source>
        <dbReference type="ARBA" id="ARBA00066317"/>
    </source>
</evidence>
<reference evidence="14 15" key="1">
    <citation type="submission" date="2018-03" db="EMBL/GenBank/DDBJ databases">
        <title>Genomic Encyclopedia of Archaeal and Bacterial Type Strains, Phase II (KMG-II): from individual species to whole genera.</title>
        <authorList>
            <person name="Goeker M."/>
        </authorList>
    </citation>
    <scope>NUCLEOTIDE SEQUENCE [LARGE SCALE GENOMIC DNA]</scope>
    <source>
        <strain evidence="14 15">DSM 27267</strain>
    </source>
</reference>
<protein>
    <recommendedName>
        <fullName evidence="9">GDP-perosamine synthase</fullName>
        <ecNumber evidence="8">2.6.1.102</ecNumber>
    </recommendedName>
</protein>
<comment type="caution">
    <text evidence="14">The sequence shown here is derived from an EMBL/GenBank/DDBJ whole genome shotgun (WGS) entry which is preliminary data.</text>
</comment>
<keyword evidence="3 13" id="KW-0032">Aminotransferase</keyword>
<dbReference type="PANTHER" id="PTHR30244">
    <property type="entry name" value="TRANSAMINASE"/>
    <property type="match status" value="1"/>
</dbReference>
<keyword evidence="16" id="KW-1185">Reference proteome</keyword>
<comment type="catalytic activity">
    <reaction evidence="7">
        <text>GDP-alpha-D-perosamine + 2-oxoglutarate = GDP-4-dehydro-alpha-D-rhamnose + L-glutamate</text>
        <dbReference type="Rhea" id="RHEA:36779"/>
        <dbReference type="ChEBI" id="CHEBI:16810"/>
        <dbReference type="ChEBI" id="CHEBI:29985"/>
        <dbReference type="ChEBI" id="CHEBI:57964"/>
        <dbReference type="ChEBI" id="CHEBI:73996"/>
        <dbReference type="EC" id="2.6.1.102"/>
    </reaction>
</comment>
<dbReference type="RefSeq" id="WP_106541940.1">
    <property type="nucleotide sequence ID" value="NZ_BLAU01000001.1"/>
</dbReference>
<proteinExistence type="inferred from homology"/>
<dbReference type="InterPro" id="IPR015421">
    <property type="entry name" value="PyrdxlP-dep_Trfase_major"/>
</dbReference>